<name>A0A9X4H014_9FIRM</name>
<evidence type="ECO:0000313" key="2">
    <source>
        <dbReference type="EMBL" id="MDF9406891.1"/>
    </source>
</evidence>
<feature type="compositionally biased region" description="Basic and acidic residues" evidence="1">
    <location>
        <begin position="115"/>
        <end position="125"/>
    </location>
</feature>
<evidence type="ECO:0000313" key="3">
    <source>
        <dbReference type="Proteomes" id="UP001154312"/>
    </source>
</evidence>
<evidence type="ECO:0000256" key="1">
    <source>
        <dbReference type="SAM" id="MobiDB-lite"/>
    </source>
</evidence>
<dbReference type="InterPro" id="IPR008912">
    <property type="entry name" value="Uncharacterised_CoxE"/>
</dbReference>
<organism evidence="2 3">
    <name type="scientific">Pelotomaculum isophthalicicum JI</name>
    <dbReference type="NCBI Taxonomy" id="947010"/>
    <lineage>
        <taxon>Bacteria</taxon>
        <taxon>Bacillati</taxon>
        <taxon>Bacillota</taxon>
        <taxon>Clostridia</taxon>
        <taxon>Eubacteriales</taxon>
        <taxon>Desulfotomaculaceae</taxon>
        <taxon>Pelotomaculum</taxon>
    </lineage>
</organism>
<feature type="region of interest" description="Disordered" evidence="1">
    <location>
        <begin position="115"/>
        <end position="140"/>
    </location>
</feature>
<reference evidence="2" key="1">
    <citation type="submission" date="2022-02" db="EMBL/GenBank/DDBJ databases">
        <authorList>
            <person name="Leng L."/>
        </authorList>
    </citation>
    <scope>NUCLEOTIDE SEQUENCE</scope>
    <source>
        <strain evidence="2">JI</strain>
    </source>
</reference>
<dbReference type="Pfam" id="PF05762">
    <property type="entry name" value="VWA_CoxE"/>
    <property type="match status" value="1"/>
</dbReference>
<dbReference type="AlphaFoldDB" id="A0A9X4H014"/>
<comment type="caution">
    <text evidence="2">The sequence shown here is derived from an EMBL/GenBank/DDBJ whole genome shotgun (WGS) entry which is preliminary data.</text>
</comment>
<keyword evidence="3" id="KW-1185">Reference proteome</keyword>
<gene>
    <name evidence="2" type="ORF">L7E55_00705</name>
</gene>
<dbReference type="RefSeq" id="WP_277442032.1">
    <property type="nucleotide sequence ID" value="NZ_JAKOAV010000001.1"/>
</dbReference>
<sequence length="401" mass="45420">MFVNFLYELKRAGVPVSLTEWMTLMEALSKGLAFSSLSGFYHLARSVLVKSEFHFDSFDLAFQNYFKGVETPVNVIEQALNWLSKEQPPLMTSPEERELFQDWDVKKLRHELEEKLKTQDGERQGGSKMAGTGGASRFGHSGFNPKGGIRIGGASGGSSAVKVAGERRYRGYRSDVIIGVRKFEAALRILRQLTSRHEGLKSELDLNGTVGATCRNAGKLKLVWDRPRKNNIKIVLIMDSGGSMDPYIELCSRLFSAVKRSTHLKDLKCYYFHNCIYDNIYVKPACVWSNAVKTYDILHNLDPDYRLIIVGDASMAPGELTMVNGAIDWDSMNNESGAVWLERLARHFKHAVWLNPIPAQGWDERMNYRAHTISMIRELFPMYELSLSGLQQAVKRLKVRV</sequence>
<protein>
    <submittedName>
        <fullName evidence="2">VWA domain-containing protein</fullName>
    </submittedName>
</protein>
<dbReference type="PANTHER" id="PTHR39338:SF7">
    <property type="entry name" value="BLL6692 PROTEIN"/>
    <property type="match status" value="1"/>
</dbReference>
<proteinExistence type="predicted"/>
<accession>A0A9X4H014</accession>
<dbReference type="Proteomes" id="UP001154312">
    <property type="component" value="Unassembled WGS sequence"/>
</dbReference>
<dbReference type="PANTHER" id="PTHR39338">
    <property type="entry name" value="BLL5662 PROTEIN-RELATED"/>
    <property type="match status" value="1"/>
</dbReference>
<dbReference type="EMBL" id="JAKOAV010000001">
    <property type="protein sequence ID" value="MDF9406891.1"/>
    <property type="molecule type" value="Genomic_DNA"/>
</dbReference>